<dbReference type="GO" id="GO:0047134">
    <property type="term" value="F:protein-disulfide reductase [NAD(P)H] activity"/>
    <property type="evidence" value="ECO:0007669"/>
    <property type="project" value="UniProtKB-EC"/>
</dbReference>
<evidence type="ECO:0000313" key="1">
    <source>
        <dbReference type="EMBL" id="VTP62779.1"/>
    </source>
</evidence>
<gene>
    <name evidence="1" type="primary">dsbD_1</name>
    <name evidence="1" type="ORF">NCTC13032_00524</name>
</gene>
<dbReference type="Gene3D" id="3.40.30.10">
    <property type="entry name" value="Glutaredoxin"/>
    <property type="match status" value="1"/>
</dbReference>
<dbReference type="EMBL" id="LR590464">
    <property type="protein sequence ID" value="VTP62779.1"/>
    <property type="molecule type" value="Genomic_DNA"/>
</dbReference>
<reference evidence="1 2" key="1">
    <citation type="submission" date="2019-05" db="EMBL/GenBank/DDBJ databases">
        <authorList>
            <consortium name="Pathogen Informatics"/>
        </authorList>
    </citation>
    <scope>NUCLEOTIDE SEQUENCE [LARGE SCALE GENOMIC DNA]</scope>
    <source>
        <strain evidence="1 2">NCTC13032</strain>
    </source>
</reference>
<accession>A0A4U9HKL1</accession>
<proteinExistence type="predicted"/>
<dbReference type="AlphaFoldDB" id="A0A4U9HKL1"/>
<dbReference type="Proteomes" id="UP000310719">
    <property type="component" value="Chromosome"/>
</dbReference>
<keyword evidence="1" id="KW-0560">Oxidoreductase</keyword>
<protein>
    <submittedName>
        <fullName evidence="1">Thiol:disulfide interchange protein DsbD</fullName>
        <ecNumber evidence="1">1.8.1.8</ecNumber>
    </submittedName>
</protein>
<organism evidence="1 2">
    <name type="scientific">Leclercia adecarboxylata</name>
    <dbReference type="NCBI Taxonomy" id="83655"/>
    <lineage>
        <taxon>Bacteria</taxon>
        <taxon>Pseudomonadati</taxon>
        <taxon>Pseudomonadota</taxon>
        <taxon>Gammaproteobacteria</taxon>
        <taxon>Enterobacterales</taxon>
        <taxon>Enterobacteriaceae</taxon>
        <taxon>Leclercia</taxon>
    </lineage>
</organism>
<name>A0A4U9HKL1_9ENTR</name>
<sequence length="52" mass="5581">MQNALKETVLLQANVTANSPQGKALLKELNVLGLPTILVFQRPKVKSSPHSG</sequence>
<dbReference type="EC" id="1.8.1.8" evidence="1"/>
<evidence type="ECO:0000313" key="2">
    <source>
        <dbReference type="Proteomes" id="UP000310719"/>
    </source>
</evidence>